<name>A0ABV7W5L0_9BURK</name>
<dbReference type="HAMAP" id="MF_00775">
    <property type="entry name" value="UPF0311"/>
    <property type="match status" value="1"/>
</dbReference>
<dbReference type="EMBL" id="JBHRXX010000005">
    <property type="protein sequence ID" value="MFC3684664.1"/>
    <property type="molecule type" value="Genomic_DNA"/>
</dbReference>
<dbReference type="Pfam" id="PF11578">
    <property type="entry name" value="DUF3237"/>
    <property type="match status" value="1"/>
</dbReference>
<dbReference type="InterPro" id="IPR020915">
    <property type="entry name" value="UPF0311"/>
</dbReference>
<keyword evidence="3" id="KW-1185">Reference proteome</keyword>
<protein>
    <recommendedName>
        <fullName evidence="1">UPF0311 protein ACFOPI_13750</fullName>
    </recommendedName>
</protein>
<proteinExistence type="inferred from homology"/>
<gene>
    <name evidence="2" type="ORF">ACFOPI_13750</name>
</gene>
<accession>A0ABV7W5L0</accession>
<sequence length="155" mass="16646">MRLPAPTLEHLCDVAVTIATPMEVGATPAGFRRLIPITGGTVTGAALNGRVLPGGADFQLIVGDGTQAQLDARYVLELDDGSRVFVQNTALRVASAEDSARIRAGVAVDPSRVYFRCQPRFEPTSPNWAWLAAHQFIGTGLRQPDAVHLSFYKVC</sequence>
<dbReference type="Proteomes" id="UP001595729">
    <property type="component" value="Unassembled WGS sequence"/>
</dbReference>
<reference evidence="3" key="1">
    <citation type="journal article" date="2019" name="Int. J. Syst. Evol. Microbiol.">
        <title>The Global Catalogue of Microorganisms (GCM) 10K type strain sequencing project: providing services to taxonomists for standard genome sequencing and annotation.</title>
        <authorList>
            <consortium name="The Broad Institute Genomics Platform"/>
            <consortium name="The Broad Institute Genome Sequencing Center for Infectious Disease"/>
            <person name="Wu L."/>
            <person name="Ma J."/>
        </authorList>
    </citation>
    <scope>NUCLEOTIDE SEQUENCE [LARGE SCALE GENOMIC DNA]</scope>
    <source>
        <strain evidence="3">KCTC 42501</strain>
    </source>
</reference>
<dbReference type="RefSeq" id="WP_382174688.1">
    <property type="nucleotide sequence ID" value="NZ_JBHRXX010000005.1"/>
</dbReference>
<dbReference type="Gene3D" id="2.40.160.20">
    <property type="match status" value="1"/>
</dbReference>
<dbReference type="PANTHER" id="PTHR37315:SF1">
    <property type="entry name" value="UPF0311 PROTEIN BLR7842"/>
    <property type="match status" value="1"/>
</dbReference>
<comment type="caution">
    <text evidence="2">The sequence shown here is derived from an EMBL/GenBank/DDBJ whole genome shotgun (WGS) entry which is preliminary data.</text>
</comment>
<organism evidence="2 3">
    <name type="scientific">Hydrogenophaga luteola</name>
    <dbReference type="NCBI Taxonomy" id="1591122"/>
    <lineage>
        <taxon>Bacteria</taxon>
        <taxon>Pseudomonadati</taxon>
        <taxon>Pseudomonadota</taxon>
        <taxon>Betaproteobacteria</taxon>
        <taxon>Burkholderiales</taxon>
        <taxon>Comamonadaceae</taxon>
        <taxon>Hydrogenophaga</taxon>
    </lineage>
</organism>
<dbReference type="PANTHER" id="PTHR37315">
    <property type="entry name" value="UPF0311 PROTEIN BLR7842"/>
    <property type="match status" value="1"/>
</dbReference>
<evidence type="ECO:0000256" key="1">
    <source>
        <dbReference type="HAMAP-Rule" id="MF_00775"/>
    </source>
</evidence>
<evidence type="ECO:0000313" key="3">
    <source>
        <dbReference type="Proteomes" id="UP001595729"/>
    </source>
</evidence>
<evidence type="ECO:0000313" key="2">
    <source>
        <dbReference type="EMBL" id="MFC3684664.1"/>
    </source>
</evidence>
<comment type="similarity">
    <text evidence="1">Belongs to the UPF0311 family.</text>
</comment>